<keyword evidence="6" id="KW-1185">Reference proteome</keyword>
<keyword evidence="3" id="KW-0812">Transmembrane</keyword>
<feature type="transmembrane region" description="Helical" evidence="3">
    <location>
        <begin position="21"/>
        <end position="40"/>
    </location>
</feature>
<dbReference type="InterPro" id="IPR050425">
    <property type="entry name" value="NAD(P)_dehydrat-like"/>
</dbReference>
<dbReference type="EMBL" id="LXFE01000497">
    <property type="protein sequence ID" value="OLL25121.1"/>
    <property type="molecule type" value="Genomic_DNA"/>
</dbReference>
<protein>
    <submittedName>
        <fullName evidence="5">Uncharacterized oxidoreductase</fullName>
    </submittedName>
</protein>
<sequence>MSAIKLKAREIVTRIVMPGDIILVSGISGFLAAHVLSQLLEKGYSVRGTVRDEKKRDWILEKYKTFVDENRLQVIIVPDAAREDAFEEAVKGMTFVIHIASPFHFKITDPKIDLLDPAIIGTRGLLTHAAKHSSIKRVVITSSFASILDPSYGWRPGYTYTEADWSPLTYEDGLAAKDDPFTAYRTSKVEAERTAWRFLETEKPSFDIVTICPPLIWGPMIHQVTLDTLNESNRQLWDVINGESNELPKTMTLMFADVRDVAKAHVSALALDKANERFVICRGEHSWQKAADILRRRFPEKQSRVPIGNPGENLPPHYKLSAEKAKRSLAGFENGFIDYETSLCDIAKQLWDMQAVKSFEH</sequence>
<reference evidence="5 6" key="1">
    <citation type="submission" date="2016-04" db="EMBL/GenBank/DDBJ databases">
        <title>Evolutionary innovation and constraint leading to complex multicellularity in the Ascomycota.</title>
        <authorList>
            <person name="Cisse O."/>
            <person name="Nguyen A."/>
            <person name="Hewitt D.A."/>
            <person name="Jedd G."/>
            <person name="Stajich J.E."/>
        </authorList>
    </citation>
    <scope>NUCLEOTIDE SEQUENCE [LARGE SCALE GENOMIC DNA]</scope>
    <source>
        <strain evidence="5 6">DAH-3</strain>
    </source>
</reference>
<evidence type="ECO:0000259" key="4">
    <source>
        <dbReference type="Pfam" id="PF01370"/>
    </source>
</evidence>
<gene>
    <name evidence="5" type="ORF">NEOLI_002865</name>
</gene>
<dbReference type="InterPro" id="IPR036291">
    <property type="entry name" value="NAD(P)-bd_dom_sf"/>
</dbReference>
<feature type="domain" description="NAD-dependent epimerase/dehydratase" evidence="4">
    <location>
        <begin position="22"/>
        <end position="281"/>
    </location>
</feature>
<dbReference type="PANTHER" id="PTHR10366">
    <property type="entry name" value="NAD DEPENDENT EPIMERASE/DEHYDRATASE"/>
    <property type="match status" value="1"/>
</dbReference>
<name>A0A1U7LRH6_NEOID</name>
<evidence type="ECO:0000256" key="1">
    <source>
        <dbReference type="ARBA" id="ARBA00023002"/>
    </source>
</evidence>
<dbReference type="OrthoDB" id="2735536at2759"/>
<accession>A0A1U7LRH6</accession>
<dbReference type="Proteomes" id="UP000186594">
    <property type="component" value="Unassembled WGS sequence"/>
</dbReference>
<dbReference type="GO" id="GO:0016616">
    <property type="term" value="F:oxidoreductase activity, acting on the CH-OH group of donors, NAD or NADP as acceptor"/>
    <property type="evidence" value="ECO:0007669"/>
    <property type="project" value="TreeGrafter"/>
</dbReference>
<keyword evidence="3" id="KW-0472">Membrane</keyword>
<evidence type="ECO:0000256" key="2">
    <source>
        <dbReference type="ARBA" id="ARBA00023445"/>
    </source>
</evidence>
<dbReference type="STRING" id="1198029.A0A1U7LRH6"/>
<dbReference type="InterPro" id="IPR001509">
    <property type="entry name" value="Epimerase_deHydtase"/>
</dbReference>
<proteinExistence type="inferred from homology"/>
<evidence type="ECO:0000313" key="5">
    <source>
        <dbReference type="EMBL" id="OLL25121.1"/>
    </source>
</evidence>
<comment type="similarity">
    <text evidence="2">Belongs to the NAD(P)-dependent epimerase/dehydratase family. Dihydroflavonol-4-reductase subfamily.</text>
</comment>
<keyword evidence="1" id="KW-0560">Oxidoreductase</keyword>
<keyword evidence="3" id="KW-1133">Transmembrane helix</keyword>
<dbReference type="Pfam" id="PF01370">
    <property type="entry name" value="Epimerase"/>
    <property type="match status" value="1"/>
</dbReference>
<comment type="caution">
    <text evidence="5">The sequence shown here is derived from an EMBL/GenBank/DDBJ whole genome shotgun (WGS) entry which is preliminary data.</text>
</comment>
<dbReference type="Gene3D" id="3.40.50.720">
    <property type="entry name" value="NAD(P)-binding Rossmann-like Domain"/>
    <property type="match status" value="1"/>
</dbReference>
<dbReference type="OMA" id="NERFVIC"/>
<evidence type="ECO:0000313" key="6">
    <source>
        <dbReference type="Proteomes" id="UP000186594"/>
    </source>
</evidence>
<dbReference type="AlphaFoldDB" id="A0A1U7LRH6"/>
<evidence type="ECO:0000256" key="3">
    <source>
        <dbReference type="SAM" id="Phobius"/>
    </source>
</evidence>
<dbReference type="PANTHER" id="PTHR10366:SF564">
    <property type="entry name" value="STEROL-4-ALPHA-CARBOXYLATE 3-DEHYDROGENASE, DECARBOXYLATING"/>
    <property type="match status" value="1"/>
</dbReference>
<dbReference type="CDD" id="cd05227">
    <property type="entry name" value="AR_SDR_e"/>
    <property type="match status" value="1"/>
</dbReference>
<dbReference type="SUPFAM" id="SSF51735">
    <property type="entry name" value="NAD(P)-binding Rossmann-fold domains"/>
    <property type="match status" value="1"/>
</dbReference>
<organism evidence="5 6">
    <name type="scientific">Neolecta irregularis (strain DAH-3)</name>
    <dbReference type="NCBI Taxonomy" id="1198029"/>
    <lineage>
        <taxon>Eukaryota</taxon>
        <taxon>Fungi</taxon>
        <taxon>Dikarya</taxon>
        <taxon>Ascomycota</taxon>
        <taxon>Taphrinomycotina</taxon>
        <taxon>Neolectales</taxon>
        <taxon>Neolectaceae</taxon>
        <taxon>Neolecta</taxon>
    </lineage>
</organism>